<dbReference type="Proteomes" id="UP001219518">
    <property type="component" value="Unassembled WGS sequence"/>
</dbReference>
<reference evidence="1" key="1">
    <citation type="submission" date="2021-07" db="EMBL/GenBank/DDBJ databases">
        <authorList>
            <person name="Catto M.A."/>
            <person name="Jacobson A."/>
            <person name="Kennedy G."/>
            <person name="Labadie P."/>
            <person name="Hunt B.G."/>
            <person name="Srinivasan R."/>
        </authorList>
    </citation>
    <scope>NUCLEOTIDE SEQUENCE</scope>
    <source>
        <strain evidence="1">PL_HMW_Pooled</strain>
        <tissue evidence="1">Head</tissue>
    </source>
</reference>
<gene>
    <name evidence="1" type="ORF">KUF71_012725</name>
</gene>
<organism evidence="1 2">
    <name type="scientific">Frankliniella fusca</name>
    <dbReference type="NCBI Taxonomy" id="407009"/>
    <lineage>
        <taxon>Eukaryota</taxon>
        <taxon>Metazoa</taxon>
        <taxon>Ecdysozoa</taxon>
        <taxon>Arthropoda</taxon>
        <taxon>Hexapoda</taxon>
        <taxon>Insecta</taxon>
        <taxon>Pterygota</taxon>
        <taxon>Neoptera</taxon>
        <taxon>Paraneoptera</taxon>
        <taxon>Thysanoptera</taxon>
        <taxon>Terebrantia</taxon>
        <taxon>Thripoidea</taxon>
        <taxon>Thripidae</taxon>
        <taxon>Frankliniella</taxon>
    </lineage>
</organism>
<comment type="caution">
    <text evidence="1">The sequence shown here is derived from an EMBL/GenBank/DDBJ whole genome shotgun (WGS) entry which is preliminary data.</text>
</comment>
<accession>A0AAE1LNK0</accession>
<name>A0AAE1LNK0_9NEOP</name>
<evidence type="ECO:0000313" key="2">
    <source>
        <dbReference type="Proteomes" id="UP001219518"/>
    </source>
</evidence>
<proteinExistence type="predicted"/>
<dbReference type="GO" id="GO:0016757">
    <property type="term" value="F:glycosyltransferase activity"/>
    <property type="evidence" value="ECO:0007669"/>
    <property type="project" value="UniProtKB-KW"/>
</dbReference>
<sequence>MGGEVDIVAAVAEQQLNPAEESLALSLRSQVKNKIFLTNLDEDCPTDFLHLTLNSILEKDGVCTKGMDCIVEASLENGVAVVEKNSRKMENLLMKKSFPFMGRGVCVNCEISENHSDSLVSLVNETIHSNDHAAGCRSDWTLYSRTVLLKLMLENRHLSQSSSTQRRGDGLKKVLSSLLESKLSYVERALRKRTKALPLEPPAELEKAAHVYTNFMSSKEDVDTQIRALTVMIPTLKSMNNPPKKHWFISRQ</sequence>
<protein>
    <submittedName>
        <fullName evidence="1">Dolichol-phosphate mannosyltransferase</fullName>
    </submittedName>
</protein>
<keyword evidence="1" id="KW-0808">Transferase</keyword>
<reference evidence="1" key="2">
    <citation type="journal article" date="2023" name="BMC Genomics">
        <title>Pest status, molecular evolution, and epigenetic factors derived from the genome assembly of Frankliniella fusca, a thysanopteran phytovirus vector.</title>
        <authorList>
            <person name="Catto M.A."/>
            <person name="Labadie P.E."/>
            <person name="Jacobson A.L."/>
            <person name="Kennedy G.G."/>
            <person name="Srinivasan R."/>
            <person name="Hunt B.G."/>
        </authorList>
    </citation>
    <scope>NUCLEOTIDE SEQUENCE</scope>
    <source>
        <strain evidence="1">PL_HMW_Pooled</strain>
    </source>
</reference>
<keyword evidence="2" id="KW-1185">Reference proteome</keyword>
<dbReference type="EMBL" id="JAHWGI010001195">
    <property type="protein sequence ID" value="KAK3924592.1"/>
    <property type="molecule type" value="Genomic_DNA"/>
</dbReference>
<keyword evidence="1" id="KW-0328">Glycosyltransferase</keyword>
<dbReference type="AlphaFoldDB" id="A0AAE1LNK0"/>
<evidence type="ECO:0000313" key="1">
    <source>
        <dbReference type="EMBL" id="KAK3924592.1"/>
    </source>
</evidence>